<reference evidence="3" key="1">
    <citation type="journal article" date="2019" name="Int. J. Syst. Evol. Microbiol.">
        <title>The Global Catalogue of Microorganisms (GCM) 10K type strain sequencing project: providing services to taxonomists for standard genome sequencing and annotation.</title>
        <authorList>
            <consortium name="The Broad Institute Genomics Platform"/>
            <consortium name="The Broad Institute Genome Sequencing Center for Infectious Disease"/>
            <person name="Wu L."/>
            <person name="Ma J."/>
        </authorList>
    </citation>
    <scope>NUCLEOTIDE SEQUENCE [LARGE SCALE GENOMIC DNA]</scope>
    <source>
        <strain evidence="3">JCM 9091</strain>
    </source>
</reference>
<evidence type="ECO:0000313" key="3">
    <source>
        <dbReference type="Proteomes" id="UP001501532"/>
    </source>
</evidence>
<protein>
    <recommendedName>
        <fullName evidence="4">FXSXX-COOH protein</fullName>
    </recommendedName>
</protein>
<comment type="caution">
    <text evidence="2">The sequence shown here is derived from an EMBL/GenBank/DDBJ whole genome shotgun (WGS) entry which is preliminary data.</text>
</comment>
<accession>A0ABP6LTJ6</accession>
<gene>
    <name evidence="2" type="ORF">GCM10010448_45980</name>
</gene>
<dbReference type="Proteomes" id="UP001501532">
    <property type="component" value="Unassembled WGS sequence"/>
</dbReference>
<name>A0ABP6LTJ6_9ACTN</name>
<evidence type="ECO:0008006" key="4">
    <source>
        <dbReference type="Google" id="ProtNLM"/>
    </source>
</evidence>
<proteinExistence type="predicted"/>
<sequence>MARLPDAVAGDRDAATDVARQKATTAELIRRSPDHARTDLPLSFSVGFRSKPDPGET</sequence>
<keyword evidence="3" id="KW-1185">Reference proteome</keyword>
<feature type="compositionally biased region" description="Basic and acidic residues" evidence="1">
    <location>
        <begin position="28"/>
        <end position="38"/>
    </location>
</feature>
<feature type="region of interest" description="Disordered" evidence="1">
    <location>
        <begin position="1"/>
        <end position="57"/>
    </location>
</feature>
<organism evidence="2 3">
    <name type="scientific">Streptomyces glomeratus</name>
    <dbReference type="NCBI Taxonomy" id="284452"/>
    <lineage>
        <taxon>Bacteria</taxon>
        <taxon>Bacillati</taxon>
        <taxon>Actinomycetota</taxon>
        <taxon>Actinomycetes</taxon>
        <taxon>Kitasatosporales</taxon>
        <taxon>Streptomycetaceae</taxon>
        <taxon>Streptomyces</taxon>
    </lineage>
</organism>
<evidence type="ECO:0000256" key="1">
    <source>
        <dbReference type="SAM" id="MobiDB-lite"/>
    </source>
</evidence>
<dbReference type="EMBL" id="BAAAUF010000045">
    <property type="protein sequence ID" value="GAA3057370.1"/>
    <property type="molecule type" value="Genomic_DNA"/>
</dbReference>
<evidence type="ECO:0000313" key="2">
    <source>
        <dbReference type="EMBL" id="GAA3057370.1"/>
    </source>
</evidence>